<comment type="caution">
    <text evidence="1">The sequence shown here is derived from an EMBL/GenBank/DDBJ whole genome shotgun (WGS) entry which is preliminary data.</text>
</comment>
<proteinExistence type="predicted"/>
<evidence type="ECO:0000313" key="1">
    <source>
        <dbReference type="EMBL" id="KAF7812597.1"/>
    </source>
</evidence>
<evidence type="ECO:0000313" key="2">
    <source>
        <dbReference type="Proteomes" id="UP000634136"/>
    </source>
</evidence>
<protein>
    <submittedName>
        <fullName evidence="1">Uncharacterized protein</fullName>
    </submittedName>
</protein>
<dbReference type="EMBL" id="JAAIUW010000010">
    <property type="protein sequence ID" value="KAF7812597.1"/>
    <property type="molecule type" value="Genomic_DNA"/>
</dbReference>
<dbReference type="AlphaFoldDB" id="A0A834T2G0"/>
<name>A0A834T2G0_9FABA</name>
<dbReference type="Proteomes" id="UP000634136">
    <property type="component" value="Unassembled WGS sequence"/>
</dbReference>
<reference evidence="1" key="1">
    <citation type="submission" date="2020-09" db="EMBL/GenBank/DDBJ databases">
        <title>Genome-Enabled Discovery of Anthraquinone Biosynthesis in Senna tora.</title>
        <authorList>
            <person name="Kang S.-H."/>
            <person name="Pandey R.P."/>
            <person name="Lee C.-M."/>
            <person name="Sim J.-S."/>
            <person name="Jeong J.-T."/>
            <person name="Choi B.-S."/>
            <person name="Jung M."/>
            <person name="Ginzburg D."/>
            <person name="Zhao K."/>
            <person name="Won S.Y."/>
            <person name="Oh T.-J."/>
            <person name="Yu Y."/>
            <person name="Kim N.-H."/>
            <person name="Lee O.R."/>
            <person name="Lee T.-H."/>
            <person name="Bashyal P."/>
            <person name="Kim T.-S."/>
            <person name="Lee W.-H."/>
            <person name="Kawkins C."/>
            <person name="Kim C.-K."/>
            <person name="Kim J.S."/>
            <person name="Ahn B.O."/>
            <person name="Rhee S.Y."/>
            <person name="Sohng J.K."/>
        </authorList>
    </citation>
    <scope>NUCLEOTIDE SEQUENCE</scope>
    <source>
        <tissue evidence="1">Leaf</tissue>
    </source>
</reference>
<accession>A0A834T2G0</accession>
<gene>
    <name evidence="1" type="ORF">G2W53_033573</name>
</gene>
<sequence length="28" mass="3073">MKGKKTGRECYATVRCLATSAGDLAERR</sequence>
<keyword evidence="2" id="KW-1185">Reference proteome</keyword>
<organism evidence="1 2">
    <name type="scientific">Senna tora</name>
    <dbReference type="NCBI Taxonomy" id="362788"/>
    <lineage>
        <taxon>Eukaryota</taxon>
        <taxon>Viridiplantae</taxon>
        <taxon>Streptophyta</taxon>
        <taxon>Embryophyta</taxon>
        <taxon>Tracheophyta</taxon>
        <taxon>Spermatophyta</taxon>
        <taxon>Magnoliopsida</taxon>
        <taxon>eudicotyledons</taxon>
        <taxon>Gunneridae</taxon>
        <taxon>Pentapetalae</taxon>
        <taxon>rosids</taxon>
        <taxon>fabids</taxon>
        <taxon>Fabales</taxon>
        <taxon>Fabaceae</taxon>
        <taxon>Caesalpinioideae</taxon>
        <taxon>Cassia clade</taxon>
        <taxon>Senna</taxon>
    </lineage>
</organism>